<proteinExistence type="predicted"/>
<accession>A0AAF1D4K2</accession>
<evidence type="ECO:0000313" key="2">
    <source>
        <dbReference type="Proteomes" id="UP000296079"/>
    </source>
</evidence>
<dbReference type="RefSeq" id="WP_041688232.1">
    <property type="nucleotide sequence ID" value="NC_008314.1"/>
</dbReference>
<evidence type="ECO:0000313" key="1">
    <source>
        <dbReference type="EMBL" id="QCC04943.1"/>
    </source>
</evidence>
<sequence length="257" mass="28840">MVAFQIKRIVVPYESLKEMGAENQYALYLLGHIYNEIMCLNRWSVLARRDVSGGVDAEQAGAVFNIMFVTRILAGKLYEAKLIISQKIVKQFLEGYCYPHMPESDIAGLKALNRAMSQCKWINPARNGHAMHYPEFENCKEAINALNFGKQGFEIFAGGSFGATMYRTSDVMAGAAFIFEANRDWGVGLNTIVEDVLSLSHQVTEFTNSAIGAFVNSIKSGSRSYSERVKIKDVPKFPIPDMTDFVLPYFMVVRDKD</sequence>
<dbReference type="AlphaFoldDB" id="A0AAF1D4K2"/>
<gene>
    <name evidence="1" type="ORF">E6A55_31250</name>
</gene>
<name>A0AAF1D4K2_CUPNH</name>
<reference evidence="1 2" key="1">
    <citation type="submission" date="2019-04" db="EMBL/GenBank/DDBJ databases">
        <title>Long-read de novo sequencing of Cupriavidus necator H16.</title>
        <authorList>
            <person name="Little G.T."/>
            <person name="Ehsaan M."/>
            <person name="Arenas-Lopez C."/>
            <person name="Jawed K."/>
            <person name="Winzer K."/>
            <person name="Kovacs K."/>
            <person name="Malys N."/>
            <person name="Minton N.P."/>
        </authorList>
    </citation>
    <scope>NUCLEOTIDE SEQUENCE [LARGE SCALE GENOMIC DNA]</scope>
    <source>
        <strain evidence="1 2">H16</strain>
    </source>
</reference>
<dbReference type="EMBL" id="CP039288">
    <property type="protein sequence ID" value="QCC04943.1"/>
    <property type="molecule type" value="Genomic_DNA"/>
</dbReference>
<dbReference type="Proteomes" id="UP000296079">
    <property type="component" value="Chromosome 2"/>
</dbReference>
<protein>
    <submittedName>
        <fullName evidence="1">Uncharacterized protein</fullName>
    </submittedName>
</protein>
<organism evidence="1 2">
    <name type="scientific">Cupriavidus necator (strain ATCC 17699 / DSM 428 / KCTC 22496 / NCIMB 10442 / H16 / Stanier 337)</name>
    <name type="common">Ralstonia eutropha</name>
    <dbReference type="NCBI Taxonomy" id="381666"/>
    <lineage>
        <taxon>Bacteria</taxon>
        <taxon>Pseudomonadati</taxon>
        <taxon>Pseudomonadota</taxon>
        <taxon>Betaproteobacteria</taxon>
        <taxon>Burkholderiales</taxon>
        <taxon>Burkholderiaceae</taxon>
        <taxon>Cupriavidus</taxon>
    </lineage>
</organism>